<dbReference type="GO" id="GO:0005886">
    <property type="term" value="C:plasma membrane"/>
    <property type="evidence" value="ECO:0007669"/>
    <property type="project" value="UniProtKB-SubCell"/>
</dbReference>
<evidence type="ECO:0000256" key="6">
    <source>
        <dbReference type="ARBA" id="ARBA00023157"/>
    </source>
</evidence>
<keyword evidence="11" id="KW-1185">Reference proteome</keyword>
<evidence type="ECO:0000256" key="3">
    <source>
        <dbReference type="ARBA" id="ARBA00022729"/>
    </source>
</evidence>
<proteinExistence type="predicted"/>
<dbReference type="InterPro" id="IPR013783">
    <property type="entry name" value="Ig-like_fold"/>
</dbReference>
<dbReference type="GO" id="GO:0002376">
    <property type="term" value="P:immune system process"/>
    <property type="evidence" value="ECO:0007669"/>
    <property type="project" value="UniProtKB-KW"/>
</dbReference>
<evidence type="ECO:0000256" key="2">
    <source>
        <dbReference type="ARBA" id="ARBA00022475"/>
    </source>
</evidence>
<organism evidence="10 11">
    <name type="scientific">Neogobius melanostomus</name>
    <name type="common">round goby</name>
    <dbReference type="NCBI Taxonomy" id="47308"/>
    <lineage>
        <taxon>Eukaryota</taxon>
        <taxon>Metazoa</taxon>
        <taxon>Chordata</taxon>
        <taxon>Craniata</taxon>
        <taxon>Vertebrata</taxon>
        <taxon>Euteleostomi</taxon>
        <taxon>Actinopterygii</taxon>
        <taxon>Neopterygii</taxon>
        <taxon>Teleostei</taxon>
        <taxon>Neoteleostei</taxon>
        <taxon>Acanthomorphata</taxon>
        <taxon>Gobiaria</taxon>
        <taxon>Gobiiformes</taxon>
        <taxon>Gobioidei</taxon>
        <taxon>Gobiidae</taxon>
        <taxon>Benthophilinae</taxon>
        <taxon>Neogobiini</taxon>
        <taxon>Neogobius</taxon>
    </lineage>
</organism>
<dbReference type="Ensembl" id="ENSNMLT00000036221.1">
    <property type="protein sequence ID" value="ENSNMLP00000032530.1"/>
    <property type="gene ID" value="ENSNMLG00000020314.1"/>
</dbReference>
<keyword evidence="7" id="KW-0325">Glycoprotein</keyword>
<dbReference type="GO" id="GO:0009617">
    <property type="term" value="P:response to bacterium"/>
    <property type="evidence" value="ECO:0007669"/>
    <property type="project" value="TreeGrafter"/>
</dbReference>
<keyword evidence="4" id="KW-0391">Immunity</keyword>
<dbReference type="SMART" id="SM00409">
    <property type="entry name" value="IG"/>
    <property type="match status" value="1"/>
</dbReference>
<reference evidence="10" key="1">
    <citation type="submission" date="2025-08" db="UniProtKB">
        <authorList>
            <consortium name="Ensembl"/>
        </authorList>
    </citation>
    <scope>IDENTIFICATION</scope>
</reference>
<dbReference type="InterPro" id="IPR013106">
    <property type="entry name" value="Ig_V-set"/>
</dbReference>
<evidence type="ECO:0000313" key="11">
    <source>
        <dbReference type="Proteomes" id="UP000694523"/>
    </source>
</evidence>
<evidence type="ECO:0000313" key="10">
    <source>
        <dbReference type="Ensembl" id="ENSNMLP00000032530.1"/>
    </source>
</evidence>
<dbReference type="SUPFAM" id="SSF48726">
    <property type="entry name" value="Immunoglobulin"/>
    <property type="match status" value="1"/>
</dbReference>
<evidence type="ECO:0000256" key="1">
    <source>
        <dbReference type="ARBA" id="ARBA00004236"/>
    </source>
</evidence>
<dbReference type="InterPro" id="IPR036179">
    <property type="entry name" value="Ig-like_dom_sf"/>
</dbReference>
<comment type="subcellular location">
    <subcellularLocation>
        <location evidence="1">Cell membrane</location>
    </subcellularLocation>
</comment>
<keyword evidence="8" id="KW-0812">Transmembrane</keyword>
<dbReference type="AlphaFoldDB" id="A0A8C6UDX4"/>
<dbReference type="PROSITE" id="PS50835">
    <property type="entry name" value="IG_LIKE"/>
    <property type="match status" value="1"/>
</dbReference>
<keyword evidence="6" id="KW-1015">Disulfide bond</keyword>
<dbReference type="InterPro" id="IPR007110">
    <property type="entry name" value="Ig-like_dom"/>
</dbReference>
<evidence type="ECO:0000256" key="8">
    <source>
        <dbReference type="SAM" id="Phobius"/>
    </source>
</evidence>
<dbReference type="Pfam" id="PF07686">
    <property type="entry name" value="V-set"/>
    <property type="match status" value="1"/>
</dbReference>
<evidence type="ECO:0000259" key="9">
    <source>
        <dbReference type="PROSITE" id="PS50835"/>
    </source>
</evidence>
<keyword evidence="2" id="KW-1003">Cell membrane</keyword>
<feature type="domain" description="Ig-like" evidence="9">
    <location>
        <begin position="1"/>
        <end position="91"/>
    </location>
</feature>
<sequence>VLSTFVTVEVQRGAEVTLRCSNSSSVLGHLSWFHMSDQPNISQICSMIHPEGNVTFYSPAGRDKYTMSSNNSTLFLTVKKVVSSDGGLYFCGEKMREKTVIFTGTFLKVQENVSYSTNFPILIMAGVISLLVLLVGGLLLKIHKLLKGAYIKKIQIYIFDIIYVIHFNPKVALRKLVWNSNKR</sequence>
<keyword evidence="8" id="KW-1133">Transmembrane helix</keyword>
<dbReference type="InterPro" id="IPR052051">
    <property type="entry name" value="TCR_complex_component"/>
</dbReference>
<evidence type="ECO:0000256" key="5">
    <source>
        <dbReference type="ARBA" id="ARBA00023136"/>
    </source>
</evidence>
<keyword evidence="3" id="KW-0732">Signal</keyword>
<feature type="transmembrane region" description="Helical" evidence="8">
    <location>
        <begin position="119"/>
        <end position="140"/>
    </location>
</feature>
<evidence type="ECO:0000256" key="4">
    <source>
        <dbReference type="ARBA" id="ARBA00022859"/>
    </source>
</evidence>
<dbReference type="PANTHER" id="PTHR19433">
    <property type="entry name" value="T-CELL RECEPTOR ALPHA CHAIN V REGION-RELATED"/>
    <property type="match status" value="1"/>
</dbReference>
<name>A0A8C6UDX4_9GOBI</name>
<dbReference type="InterPro" id="IPR003599">
    <property type="entry name" value="Ig_sub"/>
</dbReference>
<evidence type="ECO:0000256" key="7">
    <source>
        <dbReference type="ARBA" id="ARBA00023180"/>
    </source>
</evidence>
<dbReference type="PANTHER" id="PTHR19433:SF111">
    <property type="entry name" value="T CELL RECEPTOR ALPHA VARIABLE 4"/>
    <property type="match status" value="1"/>
</dbReference>
<dbReference type="Proteomes" id="UP000694523">
    <property type="component" value="Unplaced"/>
</dbReference>
<keyword evidence="5 8" id="KW-0472">Membrane</keyword>
<protein>
    <recommendedName>
        <fullName evidence="9">Ig-like domain-containing protein</fullName>
    </recommendedName>
</protein>
<dbReference type="Gene3D" id="2.60.40.10">
    <property type="entry name" value="Immunoglobulins"/>
    <property type="match status" value="1"/>
</dbReference>
<accession>A0A8C6UDX4</accession>
<reference evidence="10" key="2">
    <citation type="submission" date="2025-09" db="UniProtKB">
        <authorList>
            <consortium name="Ensembl"/>
        </authorList>
    </citation>
    <scope>IDENTIFICATION</scope>
</reference>